<keyword evidence="2" id="KW-1185">Reference proteome</keyword>
<proteinExistence type="predicted"/>
<protein>
    <submittedName>
        <fullName evidence="1">Uncharacterized protein</fullName>
    </submittedName>
</protein>
<dbReference type="AlphaFoldDB" id="A0A917DWC5"/>
<dbReference type="GO" id="GO:0003677">
    <property type="term" value="F:DNA binding"/>
    <property type="evidence" value="ECO:0007669"/>
    <property type="project" value="InterPro"/>
</dbReference>
<accession>A0A917DWC5</accession>
<dbReference type="Proteomes" id="UP000612349">
    <property type="component" value="Unassembled WGS sequence"/>
</dbReference>
<comment type="caution">
    <text evidence="1">The sequence shown here is derived from an EMBL/GenBank/DDBJ whole genome shotgun (WGS) entry which is preliminary data.</text>
</comment>
<reference evidence="1" key="2">
    <citation type="submission" date="2020-09" db="EMBL/GenBank/DDBJ databases">
        <authorList>
            <person name="Sun Q."/>
            <person name="Zhou Y."/>
        </authorList>
    </citation>
    <scope>NUCLEOTIDE SEQUENCE</scope>
    <source>
        <strain evidence="1">CGMCC 1.15360</strain>
    </source>
</reference>
<reference evidence="1" key="1">
    <citation type="journal article" date="2014" name="Int. J. Syst. Evol. Microbiol.">
        <title>Complete genome sequence of Corynebacterium casei LMG S-19264T (=DSM 44701T), isolated from a smear-ripened cheese.</title>
        <authorList>
            <consortium name="US DOE Joint Genome Institute (JGI-PGF)"/>
            <person name="Walter F."/>
            <person name="Albersmeier A."/>
            <person name="Kalinowski J."/>
            <person name="Ruckert C."/>
        </authorList>
    </citation>
    <scope>NUCLEOTIDE SEQUENCE</scope>
    <source>
        <strain evidence="1">CGMCC 1.15360</strain>
    </source>
</reference>
<name>A0A917DWC5_9SPHN</name>
<evidence type="ECO:0000313" key="2">
    <source>
        <dbReference type="Proteomes" id="UP000612349"/>
    </source>
</evidence>
<evidence type="ECO:0000313" key="1">
    <source>
        <dbReference type="EMBL" id="GGD73930.1"/>
    </source>
</evidence>
<dbReference type="InterPro" id="IPR010982">
    <property type="entry name" value="Lambda_DNA-bd_dom_sf"/>
</dbReference>
<dbReference type="EMBL" id="BMIP01000005">
    <property type="protein sequence ID" value="GGD73930.1"/>
    <property type="molecule type" value="Genomic_DNA"/>
</dbReference>
<sequence>MTPEMAAHIRYLVKSQGLYQHQAAALVGVNPGRVSEVMNGHRYPDVPPAQGSFPF</sequence>
<organism evidence="1 2">
    <name type="scientific">Croceicoccus mobilis</name>
    <dbReference type="NCBI Taxonomy" id="1703339"/>
    <lineage>
        <taxon>Bacteria</taxon>
        <taxon>Pseudomonadati</taxon>
        <taxon>Pseudomonadota</taxon>
        <taxon>Alphaproteobacteria</taxon>
        <taxon>Sphingomonadales</taxon>
        <taxon>Erythrobacteraceae</taxon>
        <taxon>Croceicoccus</taxon>
    </lineage>
</organism>
<dbReference type="Gene3D" id="1.10.260.40">
    <property type="entry name" value="lambda repressor-like DNA-binding domains"/>
    <property type="match status" value="1"/>
</dbReference>
<gene>
    <name evidence="1" type="ORF">GCM10010990_24440</name>
</gene>
<dbReference type="SUPFAM" id="SSF47413">
    <property type="entry name" value="lambda repressor-like DNA-binding domains"/>
    <property type="match status" value="1"/>
</dbReference>